<dbReference type="AlphaFoldDB" id="A0A1H9LDG5"/>
<gene>
    <name evidence="1" type="ORF">SAMN04487944_101200</name>
</gene>
<accession>A0A1H9LDG5</accession>
<evidence type="ECO:0000313" key="2">
    <source>
        <dbReference type="Proteomes" id="UP000199687"/>
    </source>
</evidence>
<sequence length="246" mass="29816">MATNNPHYIFNKEDFPYIEQIYEFDQKYNKDKDLIYHMTFTEYWDDVNKHGITPQAKYRIYPISKGFMDYNRIGAYNHVQALMKYYIKFLPFHLDITNEYVQLLFSLLNKCVRQYVPYKPRTYLTDDISYYIDIFYPCYEQQVKDNGTFKIVAFEKTDLQLVKMIRVKQDIARFFVEENLRVRKNMDILYEFDENMDDTIKELILSVGEKVENKEYITFNTIPIDLAKYIIHIEDDVVVETENKKI</sequence>
<protein>
    <submittedName>
        <fullName evidence="1">Uncharacterized protein</fullName>
    </submittedName>
</protein>
<keyword evidence="2" id="KW-1185">Reference proteome</keyword>
<dbReference type="RefSeq" id="WP_089738085.1">
    <property type="nucleotide sequence ID" value="NZ_FOGL01000001.1"/>
</dbReference>
<evidence type="ECO:0000313" key="1">
    <source>
        <dbReference type="EMBL" id="SER09227.1"/>
    </source>
</evidence>
<dbReference type="EMBL" id="FOGL01000001">
    <property type="protein sequence ID" value="SER09227.1"/>
    <property type="molecule type" value="Genomic_DNA"/>
</dbReference>
<dbReference type="Proteomes" id="UP000199687">
    <property type="component" value="Unassembled WGS sequence"/>
</dbReference>
<organism evidence="1 2">
    <name type="scientific">Gracilibacillus ureilyticus</name>
    <dbReference type="NCBI Taxonomy" id="531814"/>
    <lineage>
        <taxon>Bacteria</taxon>
        <taxon>Bacillati</taxon>
        <taxon>Bacillota</taxon>
        <taxon>Bacilli</taxon>
        <taxon>Bacillales</taxon>
        <taxon>Bacillaceae</taxon>
        <taxon>Gracilibacillus</taxon>
    </lineage>
</organism>
<reference evidence="1 2" key="1">
    <citation type="submission" date="2016-10" db="EMBL/GenBank/DDBJ databases">
        <authorList>
            <person name="de Groot N.N."/>
        </authorList>
    </citation>
    <scope>NUCLEOTIDE SEQUENCE [LARGE SCALE GENOMIC DNA]</scope>
    <source>
        <strain evidence="1 2">CGMCC 1.7727</strain>
    </source>
</reference>
<proteinExistence type="predicted"/>
<name>A0A1H9LDG5_9BACI</name>